<name>A0A286RA19_9BACT</name>
<dbReference type="Proteomes" id="UP000215086">
    <property type="component" value="Chromosome"/>
</dbReference>
<evidence type="ECO:0000256" key="2">
    <source>
        <dbReference type="SAM" id="Phobius"/>
    </source>
</evidence>
<evidence type="ECO:0000256" key="1">
    <source>
        <dbReference type="SAM" id="MobiDB-lite"/>
    </source>
</evidence>
<keyword evidence="2" id="KW-1133">Transmembrane helix</keyword>
<evidence type="ECO:0000313" key="3">
    <source>
        <dbReference type="EMBL" id="ASV72815.1"/>
    </source>
</evidence>
<reference evidence="3 4" key="1">
    <citation type="journal article" name="Front. Microbiol.">
        <title>Sugar Metabolism of the First Thermophilic Planctomycete Thermogutta terrifontis: Comparative Genomic and Transcriptomic Approaches.</title>
        <authorList>
            <person name="Elcheninov A.G."/>
            <person name="Menzel P."/>
            <person name="Gudbergsdottir S.R."/>
            <person name="Slesarev A.I."/>
            <person name="Kadnikov V.V."/>
            <person name="Krogh A."/>
            <person name="Bonch-Osmolovskaya E.A."/>
            <person name="Peng X."/>
            <person name="Kublanov I.V."/>
        </authorList>
    </citation>
    <scope>NUCLEOTIDE SEQUENCE [LARGE SCALE GENOMIC DNA]</scope>
    <source>
        <strain evidence="3 4">R1</strain>
    </source>
</reference>
<feature type="transmembrane region" description="Helical" evidence="2">
    <location>
        <begin position="45"/>
        <end position="65"/>
    </location>
</feature>
<proteinExistence type="predicted"/>
<accession>A0A286RA19</accession>
<protein>
    <submittedName>
        <fullName evidence="3">Uncharacterized protein</fullName>
    </submittedName>
</protein>
<gene>
    <name evidence="3" type="ORF">THTE_0213</name>
</gene>
<keyword evidence="4" id="KW-1185">Reference proteome</keyword>
<keyword evidence="2" id="KW-0472">Membrane</keyword>
<sequence length="85" mass="9766">MGLLEKRNPYATLTSVLLAALRGVIMGIVFFLLNFKPKFQLEWPITLPPWLLLCAIVSALFEWQVPPDDEDDDPHDESFEPTEHE</sequence>
<dbReference type="EMBL" id="CP018477">
    <property type="protein sequence ID" value="ASV72815.1"/>
    <property type="molecule type" value="Genomic_DNA"/>
</dbReference>
<dbReference type="AlphaFoldDB" id="A0A286RA19"/>
<organism evidence="3 4">
    <name type="scientific">Thermogutta terrifontis</name>
    <dbReference type="NCBI Taxonomy" id="1331910"/>
    <lineage>
        <taxon>Bacteria</taxon>
        <taxon>Pseudomonadati</taxon>
        <taxon>Planctomycetota</taxon>
        <taxon>Planctomycetia</taxon>
        <taxon>Pirellulales</taxon>
        <taxon>Thermoguttaceae</taxon>
        <taxon>Thermogutta</taxon>
    </lineage>
</organism>
<evidence type="ECO:0000313" key="4">
    <source>
        <dbReference type="Proteomes" id="UP000215086"/>
    </source>
</evidence>
<dbReference type="RefSeq" id="WP_095413631.1">
    <property type="nucleotide sequence ID" value="NZ_CP018477.1"/>
</dbReference>
<feature type="region of interest" description="Disordered" evidence="1">
    <location>
        <begin position="65"/>
        <end position="85"/>
    </location>
</feature>
<feature type="transmembrane region" description="Helical" evidence="2">
    <location>
        <begin position="12"/>
        <end position="33"/>
    </location>
</feature>
<dbReference type="KEGG" id="ttf:THTE_0213"/>
<feature type="compositionally biased region" description="Basic and acidic residues" evidence="1">
    <location>
        <begin position="76"/>
        <end position="85"/>
    </location>
</feature>
<keyword evidence="2" id="KW-0812">Transmembrane</keyword>